<comment type="caution">
    <text evidence="1">The sequence shown here is derived from an EMBL/GenBank/DDBJ whole genome shotgun (WGS) entry which is preliminary data.</text>
</comment>
<dbReference type="EMBL" id="PFBA01000036">
    <property type="protein sequence ID" value="PIT91999.1"/>
    <property type="molecule type" value="Genomic_DNA"/>
</dbReference>
<proteinExistence type="predicted"/>
<protein>
    <submittedName>
        <fullName evidence="1">Uncharacterized protein</fullName>
    </submittedName>
</protein>
<dbReference type="AlphaFoldDB" id="A0A2M6WGS6"/>
<evidence type="ECO:0000313" key="2">
    <source>
        <dbReference type="Proteomes" id="UP000228635"/>
    </source>
</evidence>
<organism evidence="1 2">
    <name type="scientific">Candidatus Harrisonbacteria bacterium CG10_big_fil_rev_8_21_14_0_10_42_17</name>
    <dbReference type="NCBI Taxonomy" id="1974584"/>
    <lineage>
        <taxon>Bacteria</taxon>
        <taxon>Candidatus Harrisoniibacteriota</taxon>
    </lineage>
</organism>
<dbReference type="Proteomes" id="UP000228635">
    <property type="component" value="Unassembled WGS sequence"/>
</dbReference>
<sequence>MKNLRKNQKEKTHRLRLLLGGPLMVTAKRSPPMLLVELIPKMVRGSEGELFVARVRLAAKAVYVVVHMPHSIAVGVRPRRGLVPGYGEPTLALGALVMWISPPEPEYQCDEPDRNDQTHNLERAHISLLCASGTV</sequence>
<name>A0A2M6WGS6_9BACT</name>
<gene>
    <name evidence="1" type="ORF">COU08_04705</name>
</gene>
<evidence type="ECO:0000313" key="1">
    <source>
        <dbReference type="EMBL" id="PIT91999.1"/>
    </source>
</evidence>
<accession>A0A2M6WGS6</accession>
<reference evidence="2" key="1">
    <citation type="submission" date="2017-09" db="EMBL/GenBank/DDBJ databases">
        <title>Depth-based differentiation of microbial function through sediment-hosted aquifers and enrichment of novel symbionts in the deep terrestrial subsurface.</title>
        <authorList>
            <person name="Probst A.J."/>
            <person name="Ladd B."/>
            <person name="Jarett J.K."/>
            <person name="Geller-Mcgrath D.E."/>
            <person name="Sieber C.M.K."/>
            <person name="Emerson J.B."/>
            <person name="Anantharaman K."/>
            <person name="Thomas B.C."/>
            <person name="Malmstrom R."/>
            <person name="Stieglmeier M."/>
            <person name="Klingl A."/>
            <person name="Woyke T."/>
            <person name="Ryan C.M."/>
            <person name="Banfield J.F."/>
        </authorList>
    </citation>
    <scope>NUCLEOTIDE SEQUENCE [LARGE SCALE GENOMIC DNA]</scope>
</reference>